<organism evidence="2 3">
    <name type="scientific">Amanita thiersii Skay4041</name>
    <dbReference type="NCBI Taxonomy" id="703135"/>
    <lineage>
        <taxon>Eukaryota</taxon>
        <taxon>Fungi</taxon>
        <taxon>Dikarya</taxon>
        <taxon>Basidiomycota</taxon>
        <taxon>Agaricomycotina</taxon>
        <taxon>Agaricomycetes</taxon>
        <taxon>Agaricomycetidae</taxon>
        <taxon>Agaricales</taxon>
        <taxon>Pluteineae</taxon>
        <taxon>Amanitaceae</taxon>
        <taxon>Amanita</taxon>
    </lineage>
</organism>
<feature type="domain" description="BTB" evidence="1">
    <location>
        <begin position="13"/>
        <end position="80"/>
    </location>
</feature>
<accession>A0A2A9NRD0</accession>
<proteinExistence type="predicted"/>
<dbReference type="Gene3D" id="3.30.710.10">
    <property type="entry name" value="Potassium Channel Kv1.1, Chain A"/>
    <property type="match status" value="1"/>
</dbReference>
<evidence type="ECO:0000313" key="2">
    <source>
        <dbReference type="EMBL" id="PFH50233.1"/>
    </source>
</evidence>
<dbReference type="Proteomes" id="UP000242287">
    <property type="component" value="Unassembled WGS sequence"/>
</dbReference>
<dbReference type="InterPro" id="IPR000210">
    <property type="entry name" value="BTB/POZ_dom"/>
</dbReference>
<evidence type="ECO:0000259" key="1">
    <source>
        <dbReference type="PROSITE" id="PS50097"/>
    </source>
</evidence>
<dbReference type="AlphaFoldDB" id="A0A2A9NRD0"/>
<dbReference type="PROSITE" id="PS50097">
    <property type="entry name" value="BTB"/>
    <property type="match status" value="1"/>
</dbReference>
<dbReference type="OrthoDB" id="2665493at2759"/>
<keyword evidence="3" id="KW-1185">Reference proteome</keyword>
<evidence type="ECO:0000313" key="3">
    <source>
        <dbReference type="Proteomes" id="UP000242287"/>
    </source>
</evidence>
<name>A0A2A9NRD0_9AGAR</name>
<dbReference type="EMBL" id="KZ302008">
    <property type="protein sequence ID" value="PFH50233.1"/>
    <property type="molecule type" value="Genomic_DNA"/>
</dbReference>
<dbReference type="Pfam" id="PF00651">
    <property type="entry name" value="BTB"/>
    <property type="match status" value="1"/>
</dbReference>
<reference evidence="2 3" key="1">
    <citation type="submission" date="2014-02" db="EMBL/GenBank/DDBJ databases">
        <title>Transposable element dynamics among asymbiotic and ectomycorrhizal Amanita fungi.</title>
        <authorList>
            <consortium name="DOE Joint Genome Institute"/>
            <person name="Hess J."/>
            <person name="Skrede I."/>
            <person name="Wolfe B."/>
            <person name="LaButti K."/>
            <person name="Ohm R.A."/>
            <person name="Grigoriev I.V."/>
            <person name="Pringle A."/>
        </authorList>
    </citation>
    <scope>NUCLEOTIDE SEQUENCE [LARGE SCALE GENOMIC DNA]</scope>
    <source>
        <strain evidence="2 3">SKay4041</strain>
    </source>
</reference>
<dbReference type="SUPFAM" id="SSF54695">
    <property type="entry name" value="POZ domain"/>
    <property type="match status" value="1"/>
</dbReference>
<sequence length="151" mass="17107">MDAQCPFDSTAYADVIIRSSDSINFYVIRSFLCYVSPILKDMFQLNHGPAAEQNATKDGLPIVDFTENSETLNLLLALIYPRGDEPNLNGHELFWKVGKAAQKYCMDAIEFKLRRLVRSSKLMQSEPLRMYAILVNLGWWDIAALAAQNTL</sequence>
<gene>
    <name evidence="2" type="ORF">AMATHDRAFT_145600</name>
</gene>
<dbReference type="InterPro" id="IPR011333">
    <property type="entry name" value="SKP1/BTB/POZ_sf"/>
</dbReference>
<protein>
    <recommendedName>
        <fullName evidence="1">BTB domain-containing protein</fullName>
    </recommendedName>
</protein>
<feature type="non-terminal residue" evidence="2">
    <location>
        <position position="151"/>
    </location>
</feature>